<dbReference type="SUPFAM" id="SSF51206">
    <property type="entry name" value="cAMP-binding domain-like"/>
    <property type="match status" value="2"/>
</dbReference>
<feature type="compositionally biased region" description="Basic and acidic residues" evidence="1">
    <location>
        <begin position="1273"/>
        <end position="1294"/>
    </location>
</feature>
<dbReference type="PANTHER" id="PTHR23011:SF28">
    <property type="entry name" value="CYCLIC NUCLEOTIDE-BINDING DOMAIN CONTAINING PROTEIN"/>
    <property type="match status" value="1"/>
</dbReference>
<feature type="compositionally biased region" description="Basic and acidic residues" evidence="1">
    <location>
        <begin position="828"/>
        <end position="872"/>
    </location>
</feature>
<dbReference type="PANTHER" id="PTHR23011">
    <property type="entry name" value="CYCLIC NUCLEOTIDE-BINDING DOMAIN CONTAINING PROTEIN"/>
    <property type="match status" value="1"/>
</dbReference>
<comment type="caution">
    <text evidence="3">The sequence shown here is derived from an EMBL/GenBank/DDBJ whole genome shotgun (WGS) entry which is preliminary data.</text>
</comment>
<organism evidence="3 4">
    <name type="scientific">Diacronema lutheri</name>
    <name type="common">Unicellular marine alga</name>
    <name type="synonym">Monochrysis lutheri</name>
    <dbReference type="NCBI Taxonomy" id="2081491"/>
    <lineage>
        <taxon>Eukaryota</taxon>
        <taxon>Haptista</taxon>
        <taxon>Haptophyta</taxon>
        <taxon>Pavlovophyceae</taxon>
        <taxon>Pavlovales</taxon>
        <taxon>Pavlovaceae</taxon>
        <taxon>Diacronema</taxon>
    </lineage>
</organism>
<feature type="compositionally biased region" description="Low complexity" evidence="1">
    <location>
        <begin position="72"/>
        <end position="85"/>
    </location>
</feature>
<dbReference type="PROSITE" id="PS50042">
    <property type="entry name" value="CNMP_BINDING_3"/>
    <property type="match status" value="2"/>
</dbReference>
<evidence type="ECO:0000313" key="4">
    <source>
        <dbReference type="Proteomes" id="UP000751190"/>
    </source>
</evidence>
<dbReference type="Proteomes" id="UP000751190">
    <property type="component" value="Unassembled WGS sequence"/>
</dbReference>
<dbReference type="InterPro" id="IPR014710">
    <property type="entry name" value="RmlC-like_jellyroll"/>
</dbReference>
<feature type="compositionally biased region" description="Low complexity" evidence="1">
    <location>
        <begin position="45"/>
        <end position="57"/>
    </location>
</feature>
<dbReference type="CDD" id="cd00038">
    <property type="entry name" value="CAP_ED"/>
    <property type="match status" value="1"/>
</dbReference>
<dbReference type="InterPro" id="IPR018490">
    <property type="entry name" value="cNMP-bd_dom_sf"/>
</dbReference>
<proteinExistence type="predicted"/>
<keyword evidence="4" id="KW-1185">Reference proteome</keyword>
<feature type="compositionally biased region" description="Basic and acidic residues" evidence="1">
    <location>
        <begin position="125"/>
        <end position="143"/>
    </location>
</feature>
<dbReference type="Gene3D" id="2.60.120.10">
    <property type="entry name" value="Jelly Rolls"/>
    <property type="match status" value="2"/>
</dbReference>
<evidence type="ECO:0000259" key="2">
    <source>
        <dbReference type="PROSITE" id="PS50042"/>
    </source>
</evidence>
<protein>
    <recommendedName>
        <fullName evidence="2">Cyclic nucleotide-binding domain-containing protein</fullName>
    </recommendedName>
</protein>
<feature type="region of interest" description="Disordered" evidence="1">
    <location>
        <begin position="235"/>
        <end position="266"/>
    </location>
</feature>
<feature type="region of interest" description="Disordered" evidence="1">
    <location>
        <begin position="343"/>
        <end position="363"/>
    </location>
</feature>
<gene>
    <name evidence="3" type="ORF">KFE25_003240</name>
</gene>
<feature type="compositionally biased region" description="Low complexity" evidence="1">
    <location>
        <begin position="800"/>
        <end position="811"/>
    </location>
</feature>
<dbReference type="InterPro" id="IPR000595">
    <property type="entry name" value="cNMP-bd_dom"/>
</dbReference>
<evidence type="ECO:0000313" key="3">
    <source>
        <dbReference type="EMBL" id="KAG8464177.1"/>
    </source>
</evidence>
<name>A0A8J5XM19_DIALT</name>
<dbReference type="EMBL" id="JAGTXO010000013">
    <property type="protein sequence ID" value="KAG8464177.1"/>
    <property type="molecule type" value="Genomic_DNA"/>
</dbReference>
<feature type="compositionally biased region" description="Low complexity" evidence="1">
    <location>
        <begin position="879"/>
        <end position="893"/>
    </location>
</feature>
<feature type="region of interest" description="Disordered" evidence="1">
    <location>
        <begin position="789"/>
        <end position="926"/>
    </location>
</feature>
<evidence type="ECO:0000256" key="1">
    <source>
        <dbReference type="SAM" id="MobiDB-lite"/>
    </source>
</evidence>
<reference evidence="3" key="1">
    <citation type="submission" date="2021-05" db="EMBL/GenBank/DDBJ databases">
        <title>The genome of the haptophyte Pavlova lutheri (Diacronema luteri, Pavlovales) - a model for lipid biosynthesis in eukaryotic algae.</title>
        <authorList>
            <person name="Hulatt C.J."/>
            <person name="Posewitz M.C."/>
        </authorList>
    </citation>
    <scope>NUCLEOTIDE SEQUENCE</scope>
    <source>
        <strain evidence="3">NIVA-4/92</strain>
    </source>
</reference>
<feature type="domain" description="Cyclic nucleotide-binding" evidence="2">
    <location>
        <begin position="1111"/>
        <end position="1222"/>
    </location>
</feature>
<sequence length="1306" mass="131565">MRPTTSARPSAGRAALPPGRALHARAPGLPMPGAHGLPSLVEQTARAPAGRPSASAPVVRPRSATASGPLRPTQQHAPHAALPAPTSCRLGTQALRRAQPGSQACGITIAELAGAPSRIGASSSLDERRAGLRADGGAEHTPADDVPAAPHADAREPFGRPKTGGAVRPALGGTSSDFRLSRLGAGGWMMGREGEGGGTTLTCAPLRGASCTAIGGAIPAGASALWRTRRRMHMPADGTPLSRAPGSVPAAPPRPRTAPRLSPERTRAGADALIAGRNVSPRADAGADAPADAAGDVAAGDVAAGDVAAGDVAAGDVVARGEDAATRGAGLRDTDVAAARAVAGGASGEGDGEEGDDPAVTHDDGASCGGRCAVAAAASVQTADGAISSAMMRDGLLLGSGIARRCVLAPGSSFSVASVTALQCAAGAGDASAPTHGAHGTVRGSREPGADRPPRGGAGAAVGGASAHRLSSRVAFHERGRVHVEHEDPHEDPAAPTPPADAAVACDAHGAPEHAAAPLNGACAPNARHSTSPMGTPIMGMPISAIAALAQRAVEHASTGVAAPAPTVTNGPLWGALAGIDAGGVGAGGGSGGCAARQRRQTVAVCSAAALAVDAAPRAVRMPPANAALRAAGAMHAAPAAPRRVDGAAGAGTCPPPAASGARAAADPCALSAPHDAAGAHDGEDAPCDAPRAAAAAGARRDAGGSPRVAPPAAEGGDSPPLARAPMRRRSVTDGALAERRGSTVARRSSVLRGDELVAALVSRYATIVGATPSLLQTQDEGGVELFTGSAVPAPPTSPPRGAARRGAAPAYPLPRAPTRGANGADGASDRMAEERAADERVADERVADERAADERAADERAADERVAERARATHGRAADGAGAAGSPPRDAPLSASPVPERPGAHLHAARTDLPPLSDGNLCDSATDDEGADGGLDALVEGCVELCLAPGLLGPLCTRALAHTAIVPLLAIRTVERYADIYREGTVGAHMFVLLQGRVTLRSFDGGEDVYLSEGASIGEEAMWCVDEHTGGSAKDAASLEPLPRLCTARAAETGATLLAISAQSVPEAVRRHVHARVAARLLAKHSGTLFASILVSALLGRTDAQSGGSLLEVAGTLFQFMTAPTDGAICKQNSSADNFYIMLRGSARVLVWLPTIPRRAIHVGFVRATEGGAELSRYFGEAGLLAAAAKDVHLPVRTASIIADEQCMLLVLPKHNFPMFIKLLPIMERLFAQSKVVQERANEKERATAQTVARIFTPDGGSSSAAEGKHKKYEELQQQRRKREEAVAKDEARRRRHGTAAAKPL</sequence>
<feature type="compositionally biased region" description="Basic and acidic residues" evidence="1">
    <location>
        <begin position="444"/>
        <end position="454"/>
    </location>
</feature>
<feature type="region of interest" description="Disordered" evidence="1">
    <location>
        <begin position="120"/>
        <end position="179"/>
    </location>
</feature>
<feature type="domain" description="Cyclic nucleotide-binding" evidence="2">
    <location>
        <begin position="981"/>
        <end position="1023"/>
    </location>
</feature>
<feature type="region of interest" description="Disordered" evidence="1">
    <location>
        <begin position="1257"/>
        <end position="1306"/>
    </location>
</feature>
<accession>A0A8J5XM19</accession>
<feature type="compositionally biased region" description="Low complexity" evidence="1">
    <location>
        <begin position="688"/>
        <end position="698"/>
    </location>
</feature>
<feature type="region of interest" description="Disordered" evidence="1">
    <location>
        <begin position="429"/>
        <end position="470"/>
    </location>
</feature>
<feature type="region of interest" description="Disordered" evidence="1">
    <location>
        <begin position="1"/>
        <end position="85"/>
    </location>
</feature>
<feature type="region of interest" description="Disordered" evidence="1">
    <location>
        <begin position="675"/>
        <end position="750"/>
    </location>
</feature>